<organism evidence="3 4">
    <name type="scientific">Rotaria magnacalcarata</name>
    <dbReference type="NCBI Taxonomy" id="392030"/>
    <lineage>
        <taxon>Eukaryota</taxon>
        <taxon>Metazoa</taxon>
        <taxon>Spiralia</taxon>
        <taxon>Gnathifera</taxon>
        <taxon>Rotifera</taxon>
        <taxon>Eurotatoria</taxon>
        <taxon>Bdelloidea</taxon>
        <taxon>Philodinida</taxon>
        <taxon>Philodinidae</taxon>
        <taxon>Rotaria</taxon>
    </lineage>
</organism>
<protein>
    <submittedName>
        <fullName evidence="3">Uncharacterized protein</fullName>
    </submittedName>
</protein>
<evidence type="ECO:0000313" key="4">
    <source>
        <dbReference type="Proteomes" id="UP000681967"/>
    </source>
</evidence>
<dbReference type="PANTHER" id="PTHR45632:SF3">
    <property type="entry name" value="KELCH-LIKE PROTEIN 32"/>
    <property type="match status" value="1"/>
</dbReference>
<sequence length="162" mass="18332">AVLEEGDAVDLVMRFDPRKVEWSADVAPMRIARSGSTAVVLRRKIYVCGGLQSNTENTNLAEVYDPTTNQWQFIAPMREHRYRPGAAVVNEKIYVCGGQDEQPGKYHESVECYSMENDQWTIITELICGRSFLACAMLLLKWSDILWDHVCEGETNSLPDIS</sequence>
<accession>A0A8S3D0C8</accession>
<feature type="non-terminal residue" evidence="3">
    <location>
        <position position="1"/>
    </location>
</feature>
<name>A0A8S3D0C8_9BILA</name>
<evidence type="ECO:0000256" key="2">
    <source>
        <dbReference type="ARBA" id="ARBA00022737"/>
    </source>
</evidence>
<dbReference type="SMART" id="SM00612">
    <property type="entry name" value="Kelch"/>
    <property type="match status" value="2"/>
</dbReference>
<keyword evidence="1" id="KW-0880">Kelch repeat</keyword>
<gene>
    <name evidence="3" type="ORF">BYL167_LOCUS54558</name>
</gene>
<evidence type="ECO:0000313" key="3">
    <source>
        <dbReference type="EMBL" id="CAF4969622.1"/>
    </source>
</evidence>
<dbReference type="AlphaFoldDB" id="A0A8S3D0C8"/>
<dbReference type="EMBL" id="CAJOBH010193436">
    <property type="protein sequence ID" value="CAF4969622.1"/>
    <property type="molecule type" value="Genomic_DNA"/>
</dbReference>
<dbReference type="Gene3D" id="2.120.10.80">
    <property type="entry name" value="Kelch-type beta propeller"/>
    <property type="match status" value="1"/>
</dbReference>
<dbReference type="Proteomes" id="UP000681967">
    <property type="component" value="Unassembled WGS sequence"/>
</dbReference>
<keyword evidence="2" id="KW-0677">Repeat</keyword>
<proteinExistence type="predicted"/>
<dbReference type="SUPFAM" id="SSF117281">
    <property type="entry name" value="Kelch motif"/>
    <property type="match status" value="1"/>
</dbReference>
<dbReference type="InterPro" id="IPR015915">
    <property type="entry name" value="Kelch-typ_b-propeller"/>
</dbReference>
<reference evidence="3" key="1">
    <citation type="submission" date="2021-02" db="EMBL/GenBank/DDBJ databases">
        <authorList>
            <person name="Nowell W R."/>
        </authorList>
    </citation>
    <scope>NUCLEOTIDE SEQUENCE</scope>
</reference>
<comment type="caution">
    <text evidence="3">The sequence shown here is derived from an EMBL/GenBank/DDBJ whole genome shotgun (WGS) entry which is preliminary data.</text>
</comment>
<evidence type="ECO:0000256" key="1">
    <source>
        <dbReference type="ARBA" id="ARBA00022441"/>
    </source>
</evidence>
<dbReference type="Pfam" id="PF01344">
    <property type="entry name" value="Kelch_1"/>
    <property type="match status" value="2"/>
</dbReference>
<dbReference type="InterPro" id="IPR006652">
    <property type="entry name" value="Kelch_1"/>
</dbReference>
<dbReference type="PANTHER" id="PTHR45632">
    <property type="entry name" value="LD33804P"/>
    <property type="match status" value="1"/>
</dbReference>